<organism evidence="3 4">
    <name type="scientific">Candidatus Erysipelatoclostridium merdavium</name>
    <dbReference type="NCBI Taxonomy" id="2838566"/>
    <lineage>
        <taxon>Bacteria</taxon>
        <taxon>Bacillati</taxon>
        <taxon>Bacillota</taxon>
        <taxon>Erysipelotrichia</taxon>
        <taxon>Erysipelotrichales</taxon>
        <taxon>Erysipelotrichales incertae sedis</taxon>
    </lineage>
</organism>
<dbReference type="PANTHER" id="PTHR35340:SF5">
    <property type="entry name" value="ASST-DOMAIN-CONTAINING PROTEIN"/>
    <property type="match status" value="1"/>
</dbReference>
<evidence type="ECO:0000313" key="3">
    <source>
        <dbReference type="EMBL" id="HIX80689.1"/>
    </source>
</evidence>
<dbReference type="Proteomes" id="UP000886724">
    <property type="component" value="Unassembled WGS sequence"/>
</dbReference>
<dbReference type="AlphaFoldDB" id="A0A9D1XJW5"/>
<dbReference type="InterPro" id="IPR035391">
    <property type="entry name" value="Arylsulfotran_N"/>
</dbReference>
<evidence type="ECO:0000256" key="1">
    <source>
        <dbReference type="SAM" id="Phobius"/>
    </source>
</evidence>
<gene>
    <name evidence="3" type="ORF">H9980_01810</name>
</gene>
<keyword evidence="1" id="KW-0472">Membrane</keyword>
<dbReference type="GO" id="GO:0004062">
    <property type="term" value="F:aryl sulfotransferase activity"/>
    <property type="evidence" value="ECO:0007669"/>
    <property type="project" value="InterPro"/>
</dbReference>
<dbReference type="Gene3D" id="2.60.40.3100">
    <property type="entry name" value="Arylsulphate sulphotransferase monomer, N-terminal domain"/>
    <property type="match status" value="1"/>
</dbReference>
<dbReference type="InterPro" id="IPR038477">
    <property type="entry name" value="ASST_N_sf"/>
</dbReference>
<reference evidence="3" key="1">
    <citation type="journal article" date="2021" name="PeerJ">
        <title>Extensive microbial diversity within the chicken gut microbiome revealed by metagenomics and culture.</title>
        <authorList>
            <person name="Gilroy R."/>
            <person name="Ravi A."/>
            <person name="Getino M."/>
            <person name="Pursley I."/>
            <person name="Horton D.L."/>
            <person name="Alikhan N.F."/>
            <person name="Baker D."/>
            <person name="Gharbi K."/>
            <person name="Hall N."/>
            <person name="Watson M."/>
            <person name="Adriaenssens E.M."/>
            <person name="Foster-Nyarko E."/>
            <person name="Jarju S."/>
            <person name="Secka A."/>
            <person name="Antonio M."/>
            <person name="Oren A."/>
            <person name="Chaudhuri R.R."/>
            <person name="La Ragione R."/>
            <person name="Hildebrand F."/>
            <person name="Pallen M.J."/>
        </authorList>
    </citation>
    <scope>NUCLEOTIDE SEQUENCE</scope>
    <source>
        <strain evidence="3">ChiGjej1B1-14440</strain>
    </source>
</reference>
<proteinExistence type="predicted"/>
<comment type="caution">
    <text evidence="3">The sequence shown here is derived from an EMBL/GenBank/DDBJ whole genome shotgun (WGS) entry which is preliminary data.</text>
</comment>
<evidence type="ECO:0000313" key="4">
    <source>
        <dbReference type="Proteomes" id="UP000886724"/>
    </source>
</evidence>
<keyword evidence="1" id="KW-0812">Transmembrane</keyword>
<dbReference type="PANTHER" id="PTHR35340">
    <property type="entry name" value="PQQ ENZYME REPEAT PROTEIN-RELATED"/>
    <property type="match status" value="1"/>
</dbReference>
<keyword evidence="1" id="KW-1133">Transmembrane helix</keyword>
<dbReference type="Pfam" id="PF17425">
    <property type="entry name" value="Arylsulfotran_N"/>
    <property type="match status" value="1"/>
</dbReference>
<protein>
    <submittedName>
        <fullName evidence="3">Aryl-sulfate sulfotransferase</fullName>
    </submittedName>
</protein>
<feature type="domain" description="Arylsulfotransferase N-terminal" evidence="2">
    <location>
        <begin position="87"/>
        <end position="164"/>
    </location>
</feature>
<dbReference type="EMBL" id="DXET01000044">
    <property type="protein sequence ID" value="HIX80689.1"/>
    <property type="molecule type" value="Genomic_DNA"/>
</dbReference>
<reference evidence="3" key="2">
    <citation type="submission" date="2021-04" db="EMBL/GenBank/DDBJ databases">
        <authorList>
            <person name="Gilroy R."/>
        </authorList>
    </citation>
    <scope>NUCLEOTIDE SEQUENCE</scope>
    <source>
        <strain evidence="3">ChiGjej1B1-14440</strain>
    </source>
</reference>
<accession>A0A9D1XJW5</accession>
<name>A0A9D1XJW5_9FIRM</name>
<dbReference type="InterPro" id="IPR010262">
    <property type="entry name" value="Arylsulfotransferase_bact"/>
</dbReference>
<sequence length="549" mass="62515">MKRAKKKIFILAIVVVIVVGAVLILNRETITSEQSSDDNNSITYINLNKDYDDIEDIYDLDYQNEINEQISNLIDKSDYTLQNPLLIANPYGTNTTGIYMYFSSDEACKASYTIEADGYSTFSKTLNNNSEDGYTNEHEYLLVGSIPGVKNFITVTLTNQNDEVIDTLSWSYDAPELVGSEDNIQLDVTSGESTQALDDGLYTMLGNRTTEDNEEIDFILIYDNDGTIRSEVPIISYRNCRLLFEDNTMYFSISASKIAAMNQTGQITAIYDTSNYNLHHDYIFGNDNNFLVLASKEDSSTEEDIIISIDKASGEVRELIDLKELFKNYYSNLSNNSDIEPLDWIHINSIELVGDDTIIISSRETSSIIKINNIYDEPEIDYIIGSKQFWQESNYDNLVLNQIGDFSINAGQHCVVYQEDQSLPAGQYYLYFYNNNNTICSTRDYDYSSDNSYYNTGVGSDGETSYYDKYLIDENNRTFSLVERIPVTYSGYVSSVQELGDNVLIDSGGAFEASEYDSNNQLIQTVKGTGATWWYRVFKYDYNDYWFQS</sequence>
<dbReference type="InterPro" id="IPR053143">
    <property type="entry name" value="Arylsulfate_ST"/>
</dbReference>
<feature type="transmembrane region" description="Helical" evidence="1">
    <location>
        <begin position="7"/>
        <end position="25"/>
    </location>
</feature>
<evidence type="ECO:0000259" key="2">
    <source>
        <dbReference type="Pfam" id="PF17425"/>
    </source>
</evidence>
<dbReference type="Pfam" id="PF05935">
    <property type="entry name" value="Arylsulfotrans"/>
    <property type="match status" value="1"/>
</dbReference>